<dbReference type="AlphaFoldDB" id="A0A0A9Z310"/>
<evidence type="ECO:0000313" key="6">
    <source>
        <dbReference type="EMBL" id="JAQ08026.1"/>
    </source>
</evidence>
<name>A0A0A9Z310_LYGHE</name>
<dbReference type="InterPro" id="IPR043502">
    <property type="entry name" value="DNA/RNA_pol_sf"/>
</dbReference>
<feature type="domain" description="Reverse transcriptase Ty1/copia-type" evidence="2">
    <location>
        <begin position="318"/>
        <end position="455"/>
    </location>
</feature>
<evidence type="ECO:0000313" key="4">
    <source>
        <dbReference type="EMBL" id="JAG39612.1"/>
    </source>
</evidence>
<reference evidence="4" key="2">
    <citation type="submission" date="2014-07" db="EMBL/GenBank/DDBJ databases">
        <authorList>
            <person name="Hull J."/>
        </authorList>
    </citation>
    <scope>NUCLEOTIDE SEQUENCE</scope>
</reference>
<gene>
    <name evidence="4" type="primary">POLX_256</name>
    <name evidence="6" type="synonym">POLX_2</name>
    <name evidence="5" type="synonym">POLX_78</name>
    <name evidence="4" type="ORF">CM83_44492</name>
    <name evidence="5" type="ORF">g.54670</name>
    <name evidence="6" type="ORF">g.54676</name>
</gene>
<evidence type="ECO:0000313" key="5">
    <source>
        <dbReference type="EMBL" id="JAQ01102.1"/>
    </source>
</evidence>
<protein>
    <submittedName>
        <fullName evidence="4">Retrovirus-related Pol polyprotein from transposon TNT 1-94</fullName>
    </submittedName>
</protein>
<feature type="domain" description="Reverse transcriptase Ty1/copia-type" evidence="2">
    <location>
        <begin position="181"/>
        <end position="288"/>
    </location>
</feature>
<proteinExistence type="predicted"/>
<dbReference type="GO" id="GO:0071897">
    <property type="term" value="P:DNA biosynthetic process"/>
    <property type="evidence" value="ECO:0007669"/>
    <property type="project" value="UniProtKB-ARBA"/>
</dbReference>
<dbReference type="PANTHER" id="PTHR11439">
    <property type="entry name" value="GAG-POL-RELATED RETROTRANSPOSON"/>
    <property type="match status" value="1"/>
</dbReference>
<dbReference type="EMBL" id="GDHC01017527">
    <property type="protein sequence ID" value="JAQ01102.1"/>
    <property type="molecule type" value="Transcribed_RNA"/>
</dbReference>
<evidence type="ECO:0000259" key="3">
    <source>
        <dbReference type="Pfam" id="PF25597"/>
    </source>
</evidence>
<feature type="region of interest" description="Disordered" evidence="1">
    <location>
        <begin position="111"/>
        <end position="137"/>
    </location>
</feature>
<evidence type="ECO:0000256" key="1">
    <source>
        <dbReference type="SAM" id="MobiDB-lite"/>
    </source>
</evidence>
<dbReference type="PANTHER" id="PTHR11439:SF483">
    <property type="entry name" value="PEPTIDE SYNTHASE GLIP-LIKE, PUTATIVE (AFU_ORTHOLOGUE AFUA_3G12920)-RELATED"/>
    <property type="match status" value="1"/>
</dbReference>
<dbReference type="SUPFAM" id="SSF56672">
    <property type="entry name" value="DNA/RNA polymerases"/>
    <property type="match status" value="1"/>
</dbReference>
<dbReference type="InterPro" id="IPR013103">
    <property type="entry name" value="RVT_2"/>
</dbReference>
<reference evidence="4" key="1">
    <citation type="journal article" date="2014" name="PLoS ONE">
        <title>Transcriptome-Based Identification of ABC Transporters in the Western Tarnished Plant Bug Lygus hesperus.</title>
        <authorList>
            <person name="Hull J.J."/>
            <person name="Chaney K."/>
            <person name="Geib S.M."/>
            <person name="Fabrick J.A."/>
            <person name="Brent C.S."/>
            <person name="Walsh D."/>
            <person name="Lavine L.C."/>
        </authorList>
    </citation>
    <scope>NUCLEOTIDE SEQUENCE</scope>
</reference>
<dbReference type="EMBL" id="GDHC01010603">
    <property type="protein sequence ID" value="JAQ08026.1"/>
    <property type="molecule type" value="Transcribed_RNA"/>
</dbReference>
<feature type="compositionally biased region" description="Acidic residues" evidence="1">
    <location>
        <begin position="111"/>
        <end position="123"/>
    </location>
</feature>
<organism evidence="4">
    <name type="scientific">Lygus hesperus</name>
    <name type="common">Western plant bug</name>
    <dbReference type="NCBI Taxonomy" id="30085"/>
    <lineage>
        <taxon>Eukaryota</taxon>
        <taxon>Metazoa</taxon>
        <taxon>Ecdysozoa</taxon>
        <taxon>Arthropoda</taxon>
        <taxon>Hexapoda</taxon>
        <taxon>Insecta</taxon>
        <taxon>Pterygota</taxon>
        <taxon>Neoptera</taxon>
        <taxon>Paraneoptera</taxon>
        <taxon>Hemiptera</taxon>
        <taxon>Heteroptera</taxon>
        <taxon>Panheteroptera</taxon>
        <taxon>Cimicomorpha</taxon>
        <taxon>Miridae</taxon>
        <taxon>Mirini</taxon>
        <taxon>Lygus</taxon>
    </lineage>
</organism>
<accession>A0A0A9Z310</accession>
<dbReference type="EMBL" id="GBHO01003992">
    <property type="protein sequence ID" value="JAG39612.1"/>
    <property type="molecule type" value="Transcribed_RNA"/>
</dbReference>
<feature type="domain" description="Retroviral polymerase SH3-like" evidence="3">
    <location>
        <begin position="7"/>
        <end position="51"/>
    </location>
</feature>
<dbReference type="InterPro" id="IPR057670">
    <property type="entry name" value="SH3_retrovirus"/>
</dbReference>
<dbReference type="Pfam" id="PF07727">
    <property type="entry name" value="RVT_2"/>
    <property type="match status" value="2"/>
</dbReference>
<evidence type="ECO:0000259" key="2">
    <source>
        <dbReference type="Pfam" id="PF07727"/>
    </source>
</evidence>
<dbReference type="Pfam" id="PF25597">
    <property type="entry name" value="SH3_retrovirus"/>
    <property type="match status" value="1"/>
</dbReference>
<reference evidence="5" key="3">
    <citation type="journal article" date="2016" name="Gigascience">
        <title>De novo construction of an expanded transcriptome assembly for the western tarnished plant bug, Lygus hesperus.</title>
        <authorList>
            <person name="Tassone E.E."/>
            <person name="Geib S.M."/>
            <person name="Hall B."/>
            <person name="Fabrick J.A."/>
            <person name="Brent C.S."/>
            <person name="Hull J.J."/>
        </authorList>
    </citation>
    <scope>NUCLEOTIDE SEQUENCE</scope>
</reference>
<sequence>MASVVRLGNRFHEWIFAGYSEFSKAYRIWVPNLNRIEISRDVRILENFPNLDNTNERVDSFDLIEYPYEWEDRISTTIQKGEEIPTIPEENPTIQEDDAISTIQEEEVIDANEENNEDNELVDESTHPPRTTRSGREIKTPTWMLDYDMSCLCDEKFLETEGNPEIWEEAIKAEIRAHVKNGTWEITKLPPDRNAVGYRMILKEKLNPDGTLERRKARLVAQGFSQRPGLDYSETYSPVVKMKSLRLLIGIAAEQNLKLNQLDVTTAYLNGTLDEEIYMKKPQGLEKYLQQILKEESKNADKTIYQKTKRMLRDLHEGNQTEKVCALKKSLYGLKQAGRQWYKKLDARLKEIGFISSCSEPCLYIRGEGEDKILLAVYVDDLIIASSNEKETEKLKKDITEVFEMRDIGELKYCLGIEFCRRGKNVIAMSQEKYVDKLLEKFKLENAKTAKTPMEANLQLTKPSEGNSPAVPYQNLIGSLMYLATATRPDIMYSVSYLSQFNSCYRNEHWAHNL</sequence>